<evidence type="ECO:0000313" key="5">
    <source>
        <dbReference type="EMBL" id="EHM42754.1"/>
    </source>
</evidence>
<reference evidence="5 6" key="1">
    <citation type="submission" date="2011-08" db="EMBL/GenBank/DDBJ databases">
        <authorList>
            <person name="Weinstock G."/>
            <person name="Sodergren E."/>
            <person name="Clifton S."/>
            <person name="Fulton L."/>
            <person name="Fulton B."/>
            <person name="Courtney L."/>
            <person name="Fronick C."/>
            <person name="Harrison M."/>
            <person name="Strong C."/>
            <person name="Farmer C."/>
            <person name="Delahaunty K."/>
            <person name="Markovic C."/>
            <person name="Hall O."/>
            <person name="Minx P."/>
            <person name="Tomlinson C."/>
            <person name="Mitreva M."/>
            <person name="Hou S."/>
            <person name="Chen J."/>
            <person name="Wollam A."/>
            <person name="Pepin K.H."/>
            <person name="Johnson M."/>
            <person name="Bhonagiri V."/>
            <person name="Zhang X."/>
            <person name="Suruliraj S."/>
            <person name="Warren W."/>
            <person name="Chinwalla A."/>
            <person name="Mardis E.R."/>
            <person name="Wilson R.K."/>
        </authorList>
    </citation>
    <scope>NUCLEOTIDE SEQUENCE [LARGE SCALE GENOMIC DNA]</scope>
    <source>
        <strain evidence="5 6">ATCC 51873</strain>
    </source>
</reference>
<dbReference type="PATRIC" id="fig|1002364.3.peg.1951"/>
<keyword evidence="2" id="KW-0521">NADP</keyword>
<dbReference type="PANTHER" id="PTHR43391:SF14">
    <property type="entry name" value="DEHYDROGENASE_REDUCTASE SDR FAMILY PROTEIN 7-LIKE"/>
    <property type="match status" value="1"/>
</dbReference>
<accession>G9Y6C3</accession>
<dbReference type="HOGENOM" id="CLU_010194_2_9_6"/>
<comment type="similarity">
    <text evidence="1 4">Belongs to the short-chain dehydrogenases/reductases (SDR) family.</text>
</comment>
<dbReference type="InterPro" id="IPR002347">
    <property type="entry name" value="SDR_fam"/>
</dbReference>
<keyword evidence="3" id="KW-0560">Oxidoreductase</keyword>
<dbReference type="EMBL" id="AGCI01000048">
    <property type="protein sequence ID" value="EHM42754.1"/>
    <property type="molecule type" value="Genomic_DNA"/>
</dbReference>
<comment type="caution">
    <text evidence="5">The sequence shown here is derived from an EMBL/GenBank/DDBJ whole genome shotgun (WGS) entry which is preliminary data.</text>
</comment>
<proteinExistence type="inferred from homology"/>
<dbReference type="PRINTS" id="PR00080">
    <property type="entry name" value="SDRFAMILY"/>
</dbReference>
<sequence>MPSQKVYIGKVMQKAILITGCSSGIGLTAAQDLRNRGYRVLAACRKPQDVEVMRDLGMEGIELDLDDSASVERAATEVIRLTEGRLYALFNNGGFGLYGPLNTISRSELERQFASNLFGTHQLTQLLLPIMLPHGEGRIIQTSSVMGLVATPGRGAYAASKFALEGWSDALRMELRGSGIHVSLIEPGPINTRFTKNVHQMDKDKPVTNPGIAARFTLTPDAILPKLHHALESHKPKLRYPVTLVAHALTVLRRILPGRMLDKILSGN</sequence>
<dbReference type="PANTHER" id="PTHR43391">
    <property type="entry name" value="RETINOL DEHYDROGENASE-RELATED"/>
    <property type="match status" value="1"/>
</dbReference>
<protein>
    <submittedName>
        <fullName evidence="5">Oxidoreductase, short chain dehydrogenase/reductase family protein</fullName>
    </submittedName>
</protein>
<name>G9Y6C3_HAFAL</name>
<dbReference type="InterPro" id="IPR036291">
    <property type="entry name" value="NAD(P)-bd_dom_sf"/>
</dbReference>
<dbReference type="PRINTS" id="PR00081">
    <property type="entry name" value="GDHRDH"/>
</dbReference>
<dbReference type="CDD" id="cd05374">
    <property type="entry name" value="17beta-HSD-like_SDR_c"/>
    <property type="match status" value="1"/>
</dbReference>
<dbReference type="PROSITE" id="PS00061">
    <property type="entry name" value="ADH_SHORT"/>
    <property type="match status" value="1"/>
</dbReference>
<dbReference type="InterPro" id="IPR020904">
    <property type="entry name" value="Sc_DH/Rdtase_CS"/>
</dbReference>
<gene>
    <name evidence="5" type="ORF">HMPREF0454_02155</name>
</gene>
<dbReference type="Gene3D" id="3.40.50.720">
    <property type="entry name" value="NAD(P)-binding Rossmann-like Domain"/>
    <property type="match status" value="1"/>
</dbReference>
<dbReference type="Proteomes" id="UP000005959">
    <property type="component" value="Unassembled WGS sequence"/>
</dbReference>
<evidence type="ECO:0000313" key="6">
    <source>
        <dbReference type="Proteomes" id="UP000005959"/>
    </source>
</evidence>
<organism evidence="5 6">
    <name type="scientific">Hafnia alvei ATCC 51873</name>
    <dbReference type="NCBI Taxonomy" id="1002364"/>
    <lineage>
        <taxon>Bacteria</taxon>
        <taxon>Pseudomonadati</taxon>
        <taxon>Pseudomonadota</taxon>
        <taxon>Gammaproteobacteria</taxon>
        <taxon>Enterobacterales</taxon>
        <taxon>Hafniaceae</taxon>
        <taxon>Hafnia</taxon>
    </lineage>
</organism>
<dbReference type="Pfam" id="PF00106">
    <property type="entry name" value="adh_short"/>
    <property type="match status" value="1"/>
</dbReference>
<dbReference type="AlphaFoldDB" id="G9Y6C3"/>
<evidence type="ECO:0000256" key="3">
    <source>
        <dbReference type="ARBA" id="ARBA00023002"/>
    </source>
</evidence>
<dbReference type="NCBIfam" id="NF005950">
    <property type="entry name" value="PRK08017.1"/>
    <property type="match status" value="1"/>
</dbReference>
<dbReference type="SUPFAM" id="SSF51735">
    <property type="entry name" value="NAD(P)-binding Rossmann-fold domains"/>
    <property type="match status" value="1"/>
</dbReference>
<evidence type="ECO:0000256" key="2">
    <source>
        <dbReference type="ARBA" id="ARBA00022857"/>
    </source>
</evidence>
<dbReference type="GO" id="GO:0016491">
    <property type="term" value="F:oxidoreductase activity"/>
    <property type="evidence" value="ECO:0007669"/>
    <property type="project" value="UniProtKB-KW"/>
</dbReference>
<evidence type="ECO:0000256" key="1">
    <source>
        <dbReference type="ARBA" id="ARBA00006484"/>
    </source>
</evidence>
<evidence type="ECO:0000256" key="4">
    <source>
        <dbReference type="RuleBase" id="RU000363"/>
    </source>
</evidence>